<evidence type="ECO:0000256" key="3">
    <source>
        <dbReference type="ARBA" id="ARBA00023274"/>
    </source>
</evidence>
<dbReference type="GO" id="GO:0003735">
    <property type="term" value="F:structural constituent of ribosome"/>
    <property type="evidence" value="ECO:0007669"/>
    <property type="project" value="InterPro"/>
</dbReference>
<dbReference type="InterPro" id="IPR000456">
    <property type="entry name" value="Ribosomal_bL17"/>
</dbReference>
<dbReference type="PANTHER" id="PTHR14413">
    <property type="entry name" value="RIBOSOMAL PROTEIN L17"/>
    <property type="match status" value="1"/>
</dbReference>
<keyword evidence="2 5" id="KW-0689">Ribosomal protein</keyword>
<name>A0A1J4SDG5_9BACT</name>
<evidence type="ECO:0000256" key="2">
    <source>
        <dbReference type="ARBA" id="ARBA00022980"/>
    </source>
</evidence>
<reference evidence="7 8" key="1">
    <citation type="journal article" date="2016" name="Environ. Microbiol.">
        <title>Genomic resolution of a cold subsurface aquifer community provides metabolic insights for novel microbes adapted to high CO concentrations.</title>
        <authorList>
            <person name="Probst A.J."/>
            <person name="Castelle C.J."/>
            <person name="Singh A."/>
            <person name="Brown C.T."/>
            <person name="Anantharaman K."/>
            <person name="Sharon I."/>
            <person name="Hug L.A."/>
            <person name="Burstein D."/>
            <person name="Emerson J.B."/>
            <person name="Thomas B.C."/>
            <person name="Banfield J.F."/>
        </authorList>
    </citation>
    <scope>NUCLEOTIDE SEQUENCE [LARGE SCALE GENOMIC DNA]</scope>
    <source>
        <strain evidence="7">CG1_02_38_46</strain>
    </source>
</reference>
<dbReference type="GO" id="GO:0022625">
    <property type="term" value="C:cytosolic large ribosomal subunit"/>
    <property type="evidence" value="ECO:0007669"/>
    <property type="project" value="TreeGrafter"/>
</dbReference>
<dbReference type="AlphaFoldDB" id="A0A1J4SDG5"/>
<protein>
    <recommendedName>
        <fullName evidence="4 6">50S ribosomal protein L17</fullName>
    </recommendedName>
</protein>
<dbReference type="GO" id="GO:0006412">
    <property type="term" value="P:translation"/>
    <property type="evidence" value="ECO:0007669"/>
    <property type="project" value="InterPro"/>
</dbReference>
<evidence type="ECO:0000313" key="8">
    <source>
        <dbReference type="Proteomes" id="UP000182278"/>
    </source>
</evidence>
<evidence type="ECO:0000313" key="7">
    <source>
        <dbReference type="EMBL" id="OIN97467.1"/>
    </source>
</evidence>
<comment type="caution">
    <text evidence="7">The sequence shown here is derived from an EMBL/GenBank/DDBJ whole genome shotgun (WGS) entry which is preliminary data.</text>
</comment>
<evidence type="ECO:0000256" key="5">
    <source>
        <dbReference type="RuleBase" id="RU000660"/>
    </source>
</evidence>
<keyword evidence="3 5" id="KW-0687">Ribonucleoprotein</keyword>
<evidence type="ECO:0000256" key="4">
    <source>
        <dbReference type="ARBA" id="ARBA00035494"/>
    </source>
</evidence>
<dbReference type="EMBL" id="MNUO01000046">
    <property type="protein sequence ID" value="OIN97467.1"/>
    <property type="molecule type" value="Genomic_DNA"/>
</dbReference>
<dbReference type="Pfam" id="PF01196">
    <property type="entry name" value="Ribosomal_L17"/>
    <property type="match status" value="1"/>
</dbReference>
<dbReference type="Proteomes" id="UP000182278">
    <property type="component" value="Unassembled WGS sequence"/>
</dbReference>
<proteinExistence type="inferred from homology"/>
<evidence type="ECO:0000256" key="6">
    <source>
        <dbReference type="RuleBase" id="RU000661"/>
    </source>
</evidence>
<dbReference type="Gene3D" id="3.90.1030.10">
    <property type="entry name" value="Ribosomal protein L17"/>
    <property type="match status" value="1"/>
</dbReference>
<comment type="similarity">
    <text evidence="1 5">Belongs to the bacterial ribosomal protein bL17 family.</text>
</comment>
<evidence type="ECO:0000256" key="1">
    <source>
        <dbReference type="ARBA" id="ARBA00008777"/>
    </source>
</evidence>
<dbReference type="PANTHER" id="PTHR14413:SF16">
    <property type="entry name" value="LARGE RIBOSOMAL SUBUNIT PROTEIN BL17M"/>
    <property type="match status" value="1"/>
</dbReference>
<dbReference type="STRING" id="1817893.AUJ66_02960"/>
<dbReference type="NCBIfam" id="TIGR00059">
    <property type="entry name" value="L17"/>
    <property type="match status" value="1"/>
</dbReference>
<organism evidence="7 8">
    <name type="scientific">Candidatus Desantisbacteria bacterium CG1_02_38_46</name>
    <dbReference type="NCBI Taxonomy" id="1817893"/>
    <lineage>
        <taxon>Bacteria</taxon>
        <taxon>Candidatus Desantisiibacteriota</taxon>
    </lineage>
</organism>
<sequence>MRHRAGYRKLGRTSSHRKAMFRNLVISLFSKGKVTTTLPIAKDGRKVVDRIITLGKHKNYARLSQVVRDRVTFIKVQQYVERYAGRAGGYTRIIKIGNRKGDGAVQAILEFVE</sequence>
<dbReference type="SUPFAM" id="SSF64263">
    <property type="entry name" value="Prokaryotic ribosomal protein L17"/>
    <property type="match status" value="1"/>
</dbReference>
<gene>
    <name evidence="7" type="ORF">AUJ66_02960</name>
</gene>
<accession>A0A1J4SDG5</accession>
<dbReference type="InterPro" id="IPR036373">
    <property type="entry name" value="Ribosomal_bL17_sf"/>
</dbReference>